<name>A0ABU9JB11_AEREN</name>
<sequence length="109" mass="12107">MPVTRKYGRKRDVTKQSNNTLISKRNSFINKSNDVFFASLIEAKLNITLNIIDMPAIIPPKIAPRIPGVLVSSSPKAALLSEAKKRLTKNIKSIIKHVFIIYSTSSGEL</sequence>
<dbReference type="EMBL" id="JAZDDP010000002">
    <property type="protein sequence ID" value="MEL3919180.1"/>
    <property type="molecule type" value="Genomic_DNA"/>
</dbReference>
<evidence type="ECO:0000313" key="2">
    <source>
        <dbReference type="Proteomes" id="UP001491613"/>
    </source>
</evidence>
<organism evidence="1 2">
    <name type="scientific">Aeromonas enteropelogenes</name>
    <name type="common">Aeromonas trota</name>
    <dbReference type="NCBI Taxonomy" id="29489"/>
    <lineage>
        <taxon>Bacteria</taxon>
        <taxon>Pseudomonadati</taxon>
        <taxon>Pseudomonadota</taxon>
        <taxon>Gammaproteobacteria</taxon>
        <taxon>Aeromonadales</taxon>
        <taxon>Aeromonadaceae</taxon>
        <taxon>Aeromonas</taxon>
    </lineage>
</organism>
<protein>
    <submittedName>
        <fullName evidence="1">Uncharacterized protein</fullName>
    </submittedName>
</protein>
<dbReference type="Proteomes" id="UP001491613">
    <property type="component" value="Unassembled WGS sequence"/>
</dbReference>
<gene>
    <name evidence="1" type="ORF">V1482_07105</name>
</gene>
<comment type="caution">
    <text evidence="1">The sequence shown here is derived from an EMBL/GenBank/DDBJ whole genome shotgun (WGS) entry which is preliminary data.</text>
</comment>
<dbReference type="RefSeq" id="WP_279988081.1">
    <property type="nucleotide sequence ID" value="NZ_JAVTII010000002.1"/>
</dbReference>
<keyword evidence="2" id="KW-1185">Reference proteome</keyword>
<evidence type="ECO:0000313" key="1">
    <source>
        <dbReference type="EMBL" id="MEL3919180.1"/>
    </source>
</evidence>
<reference evidence="1 2" key="1">
    <citation type="submission" date="2024-01" db="EMBL/GenBank/DDBJ databases">
        <title>Horizontal gene transfer in Aeromonas trota.</title>
        <authorList>
            <person name="Otero Olarra J.E."/>
            <person name="Perez Valdespino A."/>
        </authorList>
    </citation>
    <scope>NUCLEOTIDE SEQUENCE [LARGE SCALE GENOMIC DNA]</scope>
    <source>
        <strain evidence="1 2">9.1</strain>
    </source>
</reference>
<accession>A0ABU9JB11</accession>
<proteinExistence type="predicted"/>